<accession>A0A9P3C5X7</accession>
<dbReference type="Pfam" id="PF11807">
    <property type="entry name" value="UstYa"/>
    <property type="match status" value="1"/>
</dbReference>
<dbReference type="GeneID" id="68287093"/>
<dbReference type="Proteomes" id="UP000825890">
    <property type="component" value="Unassembled WGS sequence"/>
</dbReference>
<evidence type="ECO:0000313" key="4">
    <source>
        <dbReference type="Proteomes" id="UP000825890"/>
    </source>
</evidence>
<keyword evidence="2" id="KW-1133">Transmembrane helix</keyword>
<proteinExistence type="inferred from homology"/>
<evidence type="ECO:0000256" key="2">
    <source>
        <dbReference type="SAM" id="Phobius"/>
    </source>
</evidence>
<comment type="similarity">
    <text evidence="1">Belongs to the ustYa family.</text>
</comment>
<organism evidence="3 4">
    <name type="scientific">Cercospora kikuchii</name>
    <dbReference type="NCBI Taxonomy" id="84275"/>
    <lineage>
        <taxon>Eukaryota</taxon>
        <taxon>Fungi</taxon>
        <taxon>Dikarya</taxon>
        <taxon>Ascomycota</taxon>
        <taxon>Pezizomycotina</taxon>
        <taxon>Dothideomycetes</taxon>
        <taxon>Dothideomycetidae</taxon>
        <taxon>Mycosphaerellales</taxon>
        <taxon>Mycosphaerellaceae</taxon>
        <taxon>Cercospora</taxon>
    </lineage>
</organism>
<name>A0A9P3C5X7_9PEZI</name>
<dbReference type="AlphaFoldDB" id="A0A9P3C5X7"/>
<gene>
    <name evidence="3" type="ORF">CKM354_000151800</name>
</gene>
<dbReference type="InterPro" id="IPR021765">
    <property type="entry name" value="UstYa-like"/>
</dbReference>
<dbReference type="PANTHER" id="PTHR33365:SF13">
    <property type="entry name" value="TAT PATHWAY SIGNAL SEQUENCE"/>
    <property type="match status" value="1"/>
</dbReference>
<dbReference type="GO" id="GO:0043386">
    <property type="term" value="P:mycotoxin biosynthetic process"/>
    <property type="evidence" value="ECO:0007669"/>
    <property type="project" value="InterPro"/>
</dbReference>
<evidence type="ECO:0000256" key="1">
    <source>
        <dbReference type="ARBA" id="ARBA00035112"/>
    </source>
</evidence>
<dbReference type="PANTHER" id="PTHR33365">
    <property type="entry name" value="YALI0B05434P"/>
    <property type="match status" value="1"/>
</dbReference>
<dbReference type="OrthoDB" id="3687641at2759"/>
<protein>
    <recommendedName>
        <fullName evidence="5">Tat pathway signal sequence</fullName>
    </recommendedName>
</protein>
<dbReference type="EMBL" id="BOLY01000001">
    <property type="protein sequence ID" value="GIZ38094.1"/>
    <property type="molecule type" value="Genomic_DNA"/>
</dbReference>
<keyword evidence="2" id="KW-0812">Transmembrane</keyword>
<evidence type="ECO:0000313" key="3">
    <source>
        <dbReference type="EMBL" id="GIZ38094.1"/>
    </source>
</evidence>
<comment type="caution">
    <text evidence="3">The sequence shown here is derived from an EMBL/GenBank/DDBJ whole genome shotgun (WGS) entry which is preliminary data.</text>
</comment>
<dbReference type="RefSeq" id="XP_044652581.1">
    <property type="nucleotide sequence ID" value="XM_044796646.1"/>
</dbReference>
<keyword evidence="4" id="KW-1185">Reference proteome</keyword>
<sequence>MFQRAEAEDACEGLLSSDTKRRRSLALDARWYSAGFCLAFSAAIIGFLIGLRIQSSNLDRLCFKHTSKTSPLQNDIEVSWHEVVFNGSLLKENIYRQDAGPEVDSAWEELGINYDSILVPPDVASLVGLREDQVRAKVRYGGGFIANIEGLHHLHCLNLLRQALYFNFDYYHARAEGAFLNEDFILKKHVTHCLDILRQQLMCSVDVGVMGQVWFRPSPEKPPEAFVEFNTKHKCRNFEAIRKWAYEHQVEQPSPSDLLEPPHIGDRIFDEVP</sequence>
<evidence type="ECO:0008006" key="5">
    <source>
        <dbReference type="Google" id="ProtNLM"/>
    </source>
</evidence>
<reference evidence="3 4" key="1">
    <citation type="submission" date="2021-01" db="EMBL/GenBank/DDBJ databases">
        <title>Cercospora kikuchii MAFF 305040 whole genome shotgun sequence.</title>
        <authorList>
            <person name="Kashiwa T."/>
            <person name="Suzuki T."/>
        </authorList>
    </citation>
    <scope>NUCLEOTIDE SEQUENCE [LARGE SCALE GENOMIC DNA]</scope>
    <source>
        <strain evidence="3 4">MAFF 305040</strain>
    </source>
</reference>
<keyword evidence="2" id="KW-0472">Membrane</keyword>
<feature type="transmembrane region" description="Helical" evidence="2">
    <location>
        <begin position="31"/>
        <end position="51"/>
    </location>
</feature>